<evidence type="ECO:0000256" key="10">
    <source>
        <dbReference type="ARBA" id="ARBA00023180"/>
    </source>
</evidence>
<proteinExistence type="inferred from homology"/>
<keyword evidence="5" id="KW-0808">Transferase</keyword>
<keyword evidence="10" id="KW-0325">Glycoprotein</keyword>
<comment type="similarity">
    <text evidence="3">Belongs to the glycosyltransferase 7 family.</text>
</comment>
<evidence type="ECO:0000256" key="9">
    <source>
        <dbReference type="ARBA" id="ARBA00023136"/>
    </source>
</evidence>
<keyword evidence="4" id="KW-0328">Glycosyltransferase</keyword>
<dbReference type="GO" id="GO:0005794">
    <property type="term" value="C:Golgi apparatus"/>
    <property type="evidence" value="ECO:0007669"/>
    <property type="project" value="TreeGrafter"/>
</dbReference>
<sequence length="223" mass="25502">FNRGMLFNIGYKEALSLSDGNQAPLCLILHDVDLLLENDRLIYECSQNPTHFSVAVDKFKYRIPYEEIFGGVSAVLGDQFNDSNGFSNVYFGWGGEDDDFRQRLFEAGFSPVHYKEHSIARYAMLGHNGNTDLNEDRFSMLYKGYDRYLCDGLNSVDYTVSTTQYKEHYIFIRISLPTDLSTSIICQSCSKDYISKDADMKKTNETISELPEICNSVKNDFNV</sequence>
<evidence type="ECO:0000313" key="13">
    <source>
        <dbReference type="EMBL" id="CAH1792912.1"/>
    </source>
</evidence>
<keyword evidence="6" id="KW-0812">Transmembrane</keyword>
<comment type="caution">
    <text evidence="13">The sequence shown here is derived from an EMBL/GenBank/DDBJ whole genome shotgun (WGS) entry which is preliminary data.</text>
</comment>
<dbReference type="InterPro" id="IPR003859">
    <property type="entry name" value="Galactosyl_T"/>
</dbReference>
<keyword evidence="14" id="KW-1185">Reference proteome</keyword>
<evidence type="ECO:0000256" key="3">
    <source>
        <dbReference type="ARBA" id="ARBA00005735"/>
    </source>
</evidence>
<feature type="non-terminal residue" evidence="13">
    <location>
        <position position="223"/>
    </location>
</feature>
<evidence type="ECO:0000256" key="8">
    <source>
        <dbReference type="ARBA" id="ARBA00022989"/>
    </source>
</evidence>
<evidence type="ECO:0000256" key="1">
    <source>
        <dbReference type="ARBA" id="ARBA00004606"/>
    </source>
</evidence>
<protein>
    <submittedName>
        <fullName evidence="13">Uncharacterized protein</fullName>
    </submittedName>
</protein>
<evidence type="ECO:0000256" key="2">
    <source>
        <dbReference type="ARBA" id="ARBA00004922"/>
    </source>
</evidence>
<gene>
    <name evidence="13" type="ORF">OFUS_LOCUS17827</name>
</gene>
<accession>A0A8S4PGZ3</accession>
<evidence type="ECO:0000256" key="5">
    <source>
        <dbReference type="ARBA" id="ARBA00022679"/>
    </source>
</evidence>
<dbReference type="GO" id="GO:0016020">
    <property type="term" value="C:membrane"/>
    <property type="evidence" value="ECO:0007669"/>
    <property type="project" value="UniProtKB-SubCell"/>
</dbReference>
<dbReference type="AlphaFoldDB" id="A0A8S4PGZ3"/>
<dbReference type="Proteomes" id="UP000749559">
    <property type="component" value="Unassembled WGS sequence"/>
</dbReference>
<dbReference type="GO" id="GO:0008378">
    <property type="term" value="F:galactosyltransferase activity"/>
    <property type="evidence" value="ECO:0007669"/>
    <property type="project" value="TreeGrafter"/>
</dbReference>
<dbReference type="OrthoDB" id="10038994at2759"/>
<dbReference type="Pfam" id="PF13733">
    <property type="entry name" value="Glyco_transf_7N"/>
    <property type="match status" value="1"/>
</dbReference>
<evidence type="ECO:0000313" key="14">
    <source>
        <dbReference type="Proteomes" id="UP000749559"/>
    </source>
</evidence>
<organism evidence="13 14">
    <name type="scientific">Owenia fusiformis</name>
    <name type="common">Polychaete worm</name>
    <dbReference type="NCBI Taxonomy" id="6347"/>
    <lineage>
        <taxon>Eukaryota</taxon>
        <taxon>Metazoa</taxon>
        <taxon>Spiralia</taxon>
        <taxon>Lophotrochozoa</taxon>
        <taxon>Annelida</taxon>
        <taxon>Polychaeta</taxon>
        <taxon>Sedentaria</taxon>
        <taxon>Canalipalpata</taxon>
        <taxon>Sabellida</taxon>
        <taxon>Oweniida</taxon>
        <taxon>Oweniidae</taxon>
        <taxon>Owenia</taxon>
    </lineage>
</organism>
<keyword evidence="7" id="KW-0735">Signal-anchor</keyword>
<dbReference type="PANTHER" id="PTHR19300:SF57">
    <property type="entry name" value="BETA-1,4-N-ACETYLGALACTOSAMINYLTRANSFERASE"/>
    <property type="match status" value="1"/>
</dbReference>
<dbReference type="Pfam" id="PF02709">
    <property type="entry name" value="Glyco_transf_7C"/>
    <property type="match status" value="1"/>
</dbReference>
<dbReference type="PANTHER" id="PTHR19300">
    <property type="entry name" value="BETA-1,4-GALACTOSYLTRANSFERASE"/>
    <property type="match status" value="1"/>
</dbReference>
<dbReference type="SUPFAM" id="SSF53448">
    <property type="entry name" value="Nucleotide-diphospho-sugar transferases"/>
    <property type="match status" value="1"/>
</dbReference>
<dbReference type="EMBL" id="CAIIXF020000008">
    <property type="protein sequence ID" value="CAH1792912.1"/>
    <property type="molecule type" value="Genomic_DNA"/>
</dbReference>
<dbReference type="InterPro" id="IPR027995">
    <property type="entry name" value="Galactosyl_T_N"/>
</dbReference>
<feature type="domain" description="Galactosyltransferase N-terminal" evidence="12">
    <location>
        <begin position="1"/>
        <end position="46"/>
    </location>
</feature>
<evidence type="ECO:0000259" key="12">
    <source>
        <dbReference type="Pfam" id="PF13733"/>
    </source>
</evidence>
<reference evidence="13" key="1">
    <citation type="submission" date="2022-03" db="EMBL/GenBank/DDBJ databases">
        <authorList>
            <person name="Martin C."/>
        </authorList>
    </citation>
    <scope>NUCLEOTIDE SEQUENCE</scope>
</reference>
<dbReference type="Gene3D" id="3.90.550.10">
    <property type="entry name" value="Spore Coat Polysaccharide Biosynthesis Protein SpsA, Chain A"/>
    <property type="match status" value="1"/>
</dbReference>
<comment type="subcellular location">
    <subcellularLocation>
        <location evidence="1">Membrane</location>
        <topology evidence="1">Single-pass type II membrane protein</topology>
    </subcellularLocation>
</comment>
<name>A0A8S4PGZ3_OWEFU</name>
<evidence type="ECO:0000256" key="6">
    <source>
        <dbReference type="ARBA" id="ARBA00022692"/>
    </source>
</evidence>
<evidence type="ECO:0000259" key="11">
    <source>
        <dbReference type="Pfam" id="PF02709"/>
    </source>
</evidence>
<feature type="domain" description="Galactosyltransferase C-terminal" evidence="11">
    <location>
        <begin position="50"/>
        <end position="127"/>
    </location>
</feature>
<dbReference type="InterPro" id="IPR027791">
    <property type="entry name" value="Galactosyl_T_C"/>
</dbReference>
<dbReference type="PRINTS" id="PR02050">
    <property type="entry name" value="B14GALTRFASE"/>
</dbReference>
<evidence type="ECO:0000256" key="7">
    <source>
        <dbReference type="ARBA" id="ARBA00022968"/>
    </source>
</evidence>
<dbReference type="GO" id="GO:0005975">
    <property type="term" value="P:carbohydrate metabolic process"/>
    <property type="evidence" value="ECO:0007669"/>
    <property type="project" value="InterPro"/>
</dbReference>
<keyword evidence="8" id="KW-1133">Transmembrane helix</keyword>
<keyword evidence="9" id="KW-0472">Membrane</keyword>
<evidence type="ECO:0000256" key="4">
    <source>
        <dbReference type="ARBA" id="ARBA00022676"/>
    </source>
</evidence>
<comment type="pathway">
    <text evidence="2">Protein modification; protein glycosylation.</text>
</comment>
<dbReference type="InterPro" id="IPR029044">
    <property type="entry name" value="Nucleotide-diphossugar_trans"/>
</dbReference>